<protein>
    <submittedName>
        <fullName evidence="1">Uncharacterized protein</fullName>
    </submittedName>
</protein>
<dbReference type="EMBL" id="REGN01003643">
    <property type="protein sequence ID" value="RNA21558.1"/>
    <property type="molecule type" value="Genomic_DNA"/>
</dbReference>
<dbReference type="Proteomes" id="UP000276133">
    <property type="component" value="Unassembled WGS sequence"/>
</dbReference>
<accession>A0A3M7RE73</accession>
<sequence>MLNVIPTRMAIFVSKLKKSISASCSSVLFDRTRFTFEFFELRKKKALLTMLNSFLNIKRCMINISNPHKLPSSLLITNASNQIKEILKRLRKLYHEQIIRAIEIKPTLTITYNLNRKFLILSKNE</sequence>
<gene>
    <name evidence="1" type="ORF">BpHYR1_045760</name>
</gene>
<dbReference type="AlphaFoldDB" id="A0A3M7RE73"/>
<reference evidence="1 2" key="1">
    <citation type="journal article" date="2018" name="Sci. Rep.">
        <title>Genomic signatures of local adaptation to the degree of environmental predictability in rotifers.</title>
        <authorList>
            <person name="Franch-Gras L."/>
            <person name="Hahn C."/>
            <person name="Garcia-Roger E.M."/>
            <person name="Carmona M.J."/>
            <person name="Serra M."/>
            <person name="Gomez A."/>
        </authorList>
    </citation>
    <scope>NUCLEOTIDE SEQUENCE [LARGE SCALE GENOMIC DNA]</scope>
    <source>
        <strain evidence="1">HYR1</strain>
    </source>
</reference>
<comment type="caution">
    <text evidence="1">The sequence shown here is derived from an EMBL/GenBank/DDBJ whole genome shotgun (WGS) entry which is preliminary data.</text>
</comment>
<organism evidence="1 2">
    <name type="scientific">Brachionus plicatilis</name>
    <name type="common">Marine rotifer</name>
    <name type="synonym">Brachionus muelleri</name>
    <dbReference type="NCBI Taxonomy" id="10195"/>
    <lineage>
        <taxon>Eukaryota</taxon>
        <taxon>Metazoa</taxon>
        <taxon>Spiralia</taxon>
        <taxon>Gnathifera</taxon>
        <taxon>Rotifera</taxon>
        <taxon>Eurotatoria</taxon>
        <taxon>Monogononta</taxon>
        <taxon>Pseudotrocha</taxon>
        <taxon>Ploima</taxon>
        <taxon>Brachionidae</taxon>
        <taxon>Brachionus</taxon>
    </lineage>
</organism>
<evidence type="ECO:0000313" key="2">
    <source>
        <dbReference type="Proteomes" id="UP000276133"/>
    </source>
</evidence>
<keyword evidence="2" id="KW-1185">Reference proteome</keyword>
<name>A0A3M7RE73_BRAPC</name>
<proteinExistence type="predicted"/>
<evidence type="ECO:0000313" key="1">
    <source>
        <dbReference type="EMBL" id="RNA21558.1"/>
    </source>
</evidence>